<evidence type="ECO:0000313" key="2">
    <source>
        <dbReference type="EMBL" id="KAK3669915.1"/>
    </source>
</evidence>
<sequence>MASIVIIIPAGSTIFIEDQFGGLTATPTFVPKFAGTNGPYTFTTDGSIGAASLASTTPTSTASITSVLLYYGQSVGNFATPVFNIPSPTLTTFASGMTLFVPVTTSLVNTISAQSLFDALSSYDLTTSAQIAGTVSSSGRALPTGSGNRPSFWVASAHSHQILVGGVIGGVFGGLVVGLALGILIAWYWFVRRGSVAKTASTRSLDRAWLSTNSSIEHEMQLITTTK</sequence>
<gene>
    <name evidence="2" type="ORF">LTR78_010226</name>
</gene>
<keyword evidence="1" id="KW-0472">Membrane</keyword>
<accession>A0AAE0TM19</accession>
<keyword evidence="3" id="KW-1185">Reference proteome</keyword>
<protein>
    <submittedName>
        <fullName evidence="2">Uncharacterized protein</fullName>
    </submittedName>
</protein>
<name>A0AAE0TM19_9PEZI</name>
<proteinExistence type="predicted"/>
<organism evidence="2 3">
    <name type="scientific">Recurvomyces mirabilis</name>
    <dbReference type="NCBI Taxonomy" id="574656"/>
    <lineage>
        <taxon>Eukaryota</taxon>
        <taxon>Fungi</taxon>
        <taxon>Dikarya</taxon>
        <taxon>Ascomycota</taxon>
        <taxon>Pezizomycotina</taxon>
        <taxon>Dothideomycetes</taxon>
        <taxon>Dothideomycetidae</taxon>
        <taxon>Mycosphaerellales</taxon>
        <taxon>Teratosphaeriaceae</taxon>
        <taxon>Recurvomyces</taxon>
    </lineage>
</organism>
<dbReference type="EMBL" id="JAUTXT010000068">
    <property type="protein sequence ID" value="KAK3669915.1"/>
    <property type="molecule type" value="Genomic_DNA"/>
</dbReference>
<comment type="caution">
    <text evidence="2">The sequence shown here is derived from an EMBL/GenBank/DDBJ whole genome shotgun (WGS) entry which is preliminary data.</text>
</comment>
<evidence type="ECO:0000256" key="1">
    <source>
        <dbReference type="SAM" id="Phobius"/>
    </source>
</evidence>
<dbReference type="Proteomes" id="UP001274830">
    <property type="component" value="Unassembled WGS sequence"/>
</dbReference>
<keyword evidence="1" id="KW-1133">Transmembrane helix</keyword>
<reference evidence="2" key="1">
    <citation type="submission" date="2023-07" db="EMBL/GenBank/DDBJ databases">
        <title>Black Yeasts Isolated from many extreme environments.</title>
        <authorList>
            <person name="Coleine C."/>
            <person name="Stajich J.E."/>
            <person name="Selbmann L."/>
        </authorList>
    </citation>
    <scope>NUCLEOTIDE SEQUENCE</scope>
    <source>
        <strain evidence="2">CCFEE 5485</strain>
    </source>
</reference>
<keyword evidence="1" id="KW-0812">Transmembrane</keyword>
<evidence type="ECO:0000313" key="3">
    <source>
        <dbReference type="Proteomes" id="UP001274830"/>
    </source>
</evidence>
<feature type="transmembrane region" description="Helical" evidence="1">
    <location>
        <begin position="162"/>
        <end position="190"/>
    </location>
</feature>
<dbReference type="AlphaFoldDB" id="A0AAE0TM19"/>